<evidence type="ECO:0000313" key="1">
    <source>
        <dbReference type="EMBL" id="DAE20436.1"/>
    </source>
</evidence>
<name>A0A8S5QP92_9CAUD</name>
<sequence length="52" mass="6182">MRVDDRVRLKYDYAGNTGTVTEADVLGVVVQWDGSNVEEWYYYEEIELIEYE</sequence>
<accession>A0A8S5QP92</accession>
<protein>
    <submittedName>
        <fullName evidence="1">Uncharacterized protein</fullName>
    </submittedName>
</protein>
<reference evidence="1" key="1">
    <citation type="journal article" date="2021" name="Proc. Natl. Acad. Sci. U.S.A.">
        <title>A Catalog of Tens of Thousands of Viruses from Human Metagenomes Reveals Hidden Associations with Chronic Diseases.</title>
        <authorList>
            <person name="Tisza M.J."/>
            <person name="Buck C.B."/>
        </authorList>
    </citation>
    <scope>NUCLEOTIDE SEQUENCE</scope>
    <source>
        <strain evidence="1">CttOT32</strain>
    </source>
</reference>
<organism evidence="1">
    <name type="scientific">Siphoviridae sp. cttOT32</name>
    <dbReference type="NCBI Taxonomy" id="2826493"/>
    <lineage>
        <taxon>Viruses</taxon>
        <taxon>Duplodnaviria</taxon>
        <taxon>Heunggongvirae</taxon>
        <taxon>Uroviricota</taxon>
        <taxon>Caudoviricetes</taxon>
    </lineage>
</organism>
<proteinExistence type="predicted"/>
<dbReference type="EMBL" id="BK015694">
    <property type="protein sequence ID" value="DAE20436.1"/>
    <property type="molecule type" value="Genomic_DNA"/>
</dbReference>